<dbReference type="Proteomes" id="UP001595999">
    <property type="component" value="Unassembled WGS sequence"/>
</dbReference>
<name>A0ABV8ZYM9_9NEIS</name>
<reference evidence="2" key="1">
    <citation type="journal article" date="2019" name="Int. J. Syst. Evol. Microbiol.">
        <title>The Global Catalogue of Microorganisms (GCM) 10K type strain sequencing project: providing services to taxonomists for standard genome sequencing and annotation.</title>
        <authorList>
            <consortium name="The Broad Institute Genomics Platform"/>
            <consortium name="The Broad Institute Genome Sequencing Center for Infectious Disease"/>
            <person name="Wu L."/>
            <person name="Ma J."/>
        </authorList>
    </citation>
    <scope>NUCLEOTIDE SEQUENCE [LARGE SCALE GENOMIC DNA]</scope>
    <source>
        <strain evidence="2">CGMCC 4.7608</strain>
    </source>
</reference>
<gene>
    <name evidence="1" type="ORF">ACFO0R_21980</name>
</gene>
<proteinExistence type="predicted"/>
<dbReference type="RefSeq" id="WP_231462868.1">
    <property type="nucleotide sequence ID" value="NZ_JAJOHW010000088.1"/>
</dbReference>
<organism evidence="1 2">
    <name type="scientific">Chromobacterium aquaticum</name>
    <dbReference type="NCBI Taxonomy" id="467180"/>
    <lineage>
        <taxon>Bacteria</taxon>
        <taxon>Pseudomonadati</taxon>
        <taxon>Pseudomonadota</taxon>
        <taxon>Betaproteobacteria</taxon>
        <taxon>Neisseriales</taxon>
        <taxon>Chromobacteriaceae</taxon>
        <taxon>Chromobacterium</taxon>
    </lineage>
</organism>
<evidence type="ECO:0000313" key="2">
    <source>
        <dbReference type="Proteomes" id="UP001595999"/>
    </source>
</evidence>
<sequence>MSTKWNDILIRKALNDTGITPYTGGTWTNSPDIIPNGISVEPHPQQAFGAKTYNADVGKPTIFMQQNYFYVRGKNLSSGADSGKIYLYYCPQNLFLFPSLWSKNQLKTSSNQDYVQVVANDVNEVTVTPEPFTFLPTSEIHSCLITRISTANHPNPLPPDGEISTMAQLASYIASHPNMGWRNVTLVNKGIPTYTDHFTLDTTSLRPGTEYQFLIGLSYKGLTPGSILAFSSGTPIPSGPDKGRIIQLPPTPVDQSDGSLGTSYLTIPAGFKTSVSFTYTAKPPIQQDWSVQFFAIYVLPHIASNSDEHTVHDLAIPVHEHGIPGLDIHHPLLRLASNGIVPSIKLGDVSLIGQ</sequence>
<dbReference type="EMBL" id="JBHSEK010000024">
    <property type="protein sequence ID" value="MFC4492287.1"/>
    <property type="molecule type" value="Genomic_DNA"/>
</dbReference>
<evidence type="ECO:0000313" key="1">
    <source>
        <dbReference type="EMBL" id="MFC4492287.1"/>
    </source>
</evidence>
<accession>A0ABV8ZYM9</accession>
<protein>
    <submittedName>
        <fullName evidence="1">Uncharacterized protein</fullName>
    </submittedName>
</protein>
<comment type="caution">
    <text evidence="1">The sequence shown here is derived from an EMBL/GenBank/DDBJ whole genome shotgun (WGS) entry which is preliminary data.</text>
</comment>
<keyword evidence="2" id="KW-1185">Reference proteome</keyword>